<dbReference type="PANTHER" id="PTHR11240">
    <property type="entry name" value="RIBONUCLEASE T2"/>
    <property type="match status" value="1"/>
</dbReference>
<dbReference type="InterPro" id="IPR033697">
    <property type="entry name" value="Ribonuclease_T2_eukaryotic"/>
</dbReference>
<dbReference type="GO" id="GO:0033897">
    <property type="term" value="F:ribonuclease T2 activity"/>
    <property type="evidence" value="ECO:0007669"/>
    <property type="project" value="InterPro"/>
</dbReference>
<comment type="similarity">
    <text evidence="1 4">Belongs to the RNase T2 family.</text>
</comment>
<dbReference type="GO" id="GO:0006401">
    <property type="term" value="P:RNA catabolic process"/>
    <property type="evidence" value="ECO:0007669"/>
    <property type="project" value="TreeGrafter"/>
</dbReference>
<dbReference type="EMBL" id="HBFM01026832">
    <property type="protein sequence ID" value="CAD8784674.1"/>
    <property type="molecule type" value="Transcribed_RNA"/>
</dbReference>
<keyword evidence="5" id="KW-0812">Transmembrane</keyword>
<dbReference type="PANTHER" id="PTHR11240:SF22">
    <property type="entry name" value="RIBONUCLEASE T2"/>
    <property type="match status" value="1"/>
</dbReference>
<dbReference type="PROSITE" id="PS00531">
    <property type="entry name" value="RNASE_T2_2"/>
    <property type="match status" value="1"/>
</dbReference>
<dbReference type="InterPro" id="IPR033130">
    <property type="entry name" value="RNase_T2_His_AS_2"/>
</dbReference>
<dbReference type="InterPro" id="IPR018188">
    <property type="entry name" value="RNase_T2_His_AS_1"/>
</dbReference>
<keyword evidence="6" id="KW-0732">Signal</keyword>
<name>A0A7S0YN66_9CHLO</name>
<dbReference type="InterPro" id="IPR001568">
    <property type="entry name" value="RNase_T2-like"/>
</dbReference>
<accession>A0A7S0YN66</accession>
<dbReference type="PROSITE" id="PS00530">
    <property type="entry name" value="RNASE_T2_1"/>
    <property type="match status" value="1"/>
</dbReference>
<dbReference type="InterPro" id="IPR036430">
    <property type="entry name" value="RNase_T2-like_sf"/>
</dbReference>
<evidence type="ECO:0000256" key="5">
    <source>
        <dbReference type="SAM" id="Phobius"/>
    </source>
</evidence>
<evidence type="ECO:0000256" key="2">
    <source>
        <dbReference type="ARBA" id="ARBA00023157"/>
    </source>
</evidence>
<keyword evidence="5" id="KW-1133">Transmembrane helix</keyword>
<protein>
    <submittedName>
        <fullName evidence="7">Uncharacterized protein</fullName>
    </submittedName>
</protein>
<dbReference type="CDD" id="cd01061">
    <property type="entry name" value="RNase_T2_euk"/>
    <property type="match status" value="1"/>
</dbReference>
<organism evidence="7">
    <name type="scientific">Polytomella parva</name>
    <dbReference type="NCBI Taxonomy" id="51329"/>
    <lineage>
        <taxon>Eukaryota</taxon>
        <taxon>Viridiplantae</taxon>
        <taxon>Chlorophyta</taxon>
        <taxon>core chlorophytes</taxon>
        <taxon>Chlorophyceae</taxon>
        <taxon>CS clade</taxon>
        <taxon>Chlamydomonadales</taxon>
        <taxon>Chlamydomonadaceae</taxon>
        <taxon>Polytomella</taxon>
    </lineage>
</organism>
<feature type="chain" id="PRO_5030873388" evidence="6">
    <location>
        <begin position="22"/>
        <end position="293"/>
    </location>
</feature>
<feature type="transmembrane region" description="Helical" evidence="5">
    <location>
        <begin position="251"/>
        <end position="270"/>
    </location>
</feature>
<dbReference type="Pfam" id="PF00445">
    <property type="entry name" value="Ribonuclease_T2"/>
    <property type="match status" value="1"/>
</dbReference>
<sequence>MSFTSSLYFLVFLCFSKVAFAVEFDFFYFVREWSGSYCQDRACPLINKAGFHFTIHGLWPTYKNGSWPQFCDPAHKFDPSVIKKLEPIMKYDWPTYLDSNDDFWSHEWERHGTCAQDVLGGELDYFRKIIHLHEAYDLEAALRKADIRPRHDVLYSSEGIANAIKKQYGVRPLVHCWGGNLTEIWMCVDKSLKPYDCELDKQQDTCKWVKIPPFHHSPAALGDSELEFFNPRSFLEAFVLFQASTLIARQPLTACTIGFLVVGGLSWVVMRIRKTRKAEEEKEMLPKNVFNVA</sequence>
<dbReference type="AlphaFoldDB" id="A0A7S0YN66"/>
<evidence type="ECO:0000256" key="6">
    <source>
        <dbReference type="SAM" id="SignalP"/>
    </source>
</evidence>
<feature type="active site" evidence="3">
    <location>
        <position position="111"/>
    </location>
</feature>
<evidence type="ECO:0000256" key="3">
    <source>
        <dbReference type="PIRSR" id="PIRSR633697-1"/>
    </source>
</evidence>
<feature type="active site" evidence="3">
    <location>
        <position position="56"/>
    </location>
</feature>
<keyword evidence="2" id="KW-1015">Disulfide bond</keyword>
<feature type="active site" evidence="3">
    <location>
        <position position="107"/>
    </location>
</feature>
<evidence type="ECO:0000256" key="1">
    <source>
        <dbReference type="ARBA" id="ARBA00007469"/>
    </source>
</evidence>
<evidence type="ECO:0000256" key="4">
    <source>
        <dbReference type="RuleBase" id="RU004328"/>
    </source>
</evidence>
<dbReference type="Gene3D" id="3.90.730.10">
    <property type="entry name" value="Ribonuclease T2-like"/>
    <property type="match status" value="1"/>
</dbReference>
<dbReference type="GO" id="GO:0003723">
    <property type="term" value="F:RNA binding"/>
    <property type="evidence" value="ECO:0007669"/>
    <property type="project" value="InterPro"/>
</dbReference>
<dbReference type="GO" id="GO:0005576">
    <property type="term" value="C:extracellular region"/>
    <property type="evidence" value="ECO:0007669"/>
    <property type="project" value="TreeGrafter"/>
</dbReference>
<reference evidence="7" key="1">
    <citation type="submission" date="2021-01" db="EMBL/GenBank/DDBJ databases">
        <authorList>
            <person name="Corre E."/>
            <person name="Pelletier E."/>
            <person name="Niang G."/>
            <person name="Scheremetjew M."/>
            <person name="Finn R."/>
            <person name="Kale V."/>
            <person name="Holt S."/>
            <person name="Cochrane G."/>
            <person name="Meng A."/>
            <person name="Brown T."/>
            <person name="Cohen L."/>
        </authorList>
    </citation>
    <scope>NUCLEOTIDE SEQUENCE</scope>
    <source>
        <strain evidence="7">SAG 63-3</strain>
    </source>
</reference>
<feature type="signal peptide" evidence="6">
    <location>
        <begin position="1"/>
        <end position="21"/>
    </location>
</feature>
<gene>
    <name evidence="7" type="ORF">PPAR00522_LOCUS17351</name>
</gene>
<evidence type="ECO:0000313" key="7">
    <source>
        <dbReference type="EMBL" id="CAD8784674.1"/>
    </source>
</evidence>
<proteinExistence type="inferred from homology"/>
<keyword evidence="5" id="KW-0472">Membrane</keyword>
<dbReference type="SUPFAM" id="SSF55895">
    <property type="entry name" value="Ribonuclease Rh-like"/>
    <property type="match status" value="1"/>
</dbReference>